<keyword evidence="5" id="KW-0460">Magnesium</keyword>
<dbReference type="CDD" id="cd03426">
    <property type="entry name" value="NUDIX_CoAse_Nudt7"/>
    <property type="match status" value="1"/>
</dbReference>
<dbReference type="InterPro" id="IPR015797">
    <property type="entry name" value="NUDIX_hydrolase-like_dom_sf"/>
</dbReference>
<dbReference type="AlphaFoldDB" id="A0A369TFL1"/>
<evidence type="ECO:0000256" key="4">
    <source>
        <dbReference type="ARBA" id="ARBA00022801"/>
    </source>
</evidence>
<keyword evidence="9" id="KW-1185">Reference proteome</keyword>
<dbReference type="Gene3D" id="3.90.79.10">
    <property type="entry name" value="Nucleoside Triphosphate Pyrophosphohydrolase"/>
    <property type="match status" value="1"/>
</dbReference>
<comment type="cofactor">
    <cofactor evidence="2">
        <name>Mg(2+)</name>
        <dbReference type="ChEBI" id="CHEBI:18420"/>
    </cofactor>
</comment>
<evidence type="ECO:0000313" key="8">
    <source>
        <dbReference type="EMBL" id="RDD61676.1"/>
    </source>
</evidence>
<accession>A0A369TFL1</accession>
<keyword evidence="6" id="KW-0464">Manganese</keyword>
<organism evidence="8 9">
    <name type="scientific">Ferruginivarius sediminum</name>
    <dbReference type="NCBI Taxonomy" id="2661937"/>
    <lineage>
        <taxon>Bacteria</taxon>
        <taxon>Pseudomonadati</taxon>
        <taxon>Pseudomonadota</taxon>
        <taxon>Alphaproteobacteria</taxon>
        <taxon>Rhodospirillales</taxon>
        <taxon>Rhodospirillaceae</taxon>
        <taxon>Ferruginivarius</taxon>
    </lineage>
</organism>
<proteinExistence type="predicted"/>
<dbReference type="InterPro" id="IPR045121">
    <property type="entry name" value="CoAse"/>
</dbReference>
<feature type="domain" description="Nudix hydrolase" evidence="7">
    <location>
        <begin position="60"/>
        <end position="196"/>
    </location>
</feature>
<dbReference type="GO" id="GO:0010945">
    <property type="term" value="F:coenzyme A diphosphatase activity"/>
    <property type="evidence" value="ECO:0007669"/>
    <property type="project" value="InterPro"/>
</dbReference>
<keyword evidence="4" id="KW-0378">Hydrolase</keyword>
<name>A0A369TFL1_9PROT</name>
<comment type="caution">
    <text evidence="8">The sequence shown here is derived from an EMBL/GenBank/DDBJ whole genome shotgun (WGS) entry which is preliminary data.</text>
</comment>
<reference evidence="8 9" key="1">
    <citation type="submission" date="2018-07" db="EMBL/GenBank/DDBJ databases">
        <title>Venubactetium sediminum gen. nov., sp. nov., isolated from a marine solar saltern.</title>
        <authorList>
            <person name="Wang S."/>
        </authorList>
    </citation>
    <scope>NUCLEOTIDE SEQUENCE [LARGE SCALE GENOMIC DNA]</scope>
    <source>
        <strain evidence="8 9">WD2A32</strain>
    </source>
</reference>
<dbReference type="Proteomes" id="UP000253941">
    <property type="component" value="Unassembled WGS sequence"/>
</dbReference>
<evidence type="ECO:0000256" key="6">
    <source>
        <dbReference type="ARBA" id="ARBA00023211"/>
    </source>
</evidence>
<gene>
    <name evidence="8" type="ORF">DRB17_12165</name>
</gene>
<dbReference type="NCBIfam" id="NF007980">
    <property type="entry name" value="PRK10707.1"/>
    <property type="match status" value="1"/>
</dbReference>
<dbReference type="PANTHER" id="PTHR12992:SF11">
    <property type="entry name" value="MITOCHONDRIAL COENZYME A DIPHOSPHATASE NUDT8"/>
    <property type="match status" value="1"/>
</dbReference>
<dbReference type="SUPFAM" id="SSF55811">
    <property type="entry name" value="Nudix"/>
    <property type="match status" value="1"/>
</dbReference>
<evidence type="ECO:0000256" key="1">
    <source>
        <dbReference type="ARBA" id="ARBA00001936"/>
    </source>
</evidence>
<keyword evidence="3" id="KW-0479">Metal-binding</keyword>
<evidence type="ECO:0000259" key="7">
    <source>
        <dbReference type="PROSITE" id="PS51462"/>
    </source>
</evidence>
<dbReference type="RefSeq" id="WP_114582478.1">
    <property type="nucleotide sequence ID" value="NZ_QPMH01000010.1"/>
</dbReference>
<dbReference type="EMBL" id="QPMH01000010">
    <property type="protein sequence ID" value="RDD61676.1"/>
    <property type="molecule type" value="Genomic_DNA"/>
</dbReference>
<protein>
    <submittedName>
        <fullName evidence="8">CoA pyrophosphatase</fullName>
    </submittedName>
</protein>
<evidence type="ECO:0000256" key="3">
    <source>
        <dbReference type="ARBA" id="ARBA00022723"/>
    </source>
</evidence>
<dbReference type="InterPro" id="IPR000086">
    <property type="entry name" value="NUDIX_hydrolase_dom"/>
</dbReference>
<dbReference type="GO" id="GO:0046872">
    <property type="term" value="F:metal ion binding"/>
    <property type="evidence" value="ECO:0007669"/>
    <property type="project" value="UniProtKB-KW"/>
</dbReference>
<dbReference type="PANTHER" id="PTHR12992">
    <property type="entry name" value="NUDIX HYDROLASE"/>
    <property type="match status" value="1"/>
</dbReference>
<sequence length="224" mass="24804">MESRDLFPAGRDASGLSSGEAIQRLRTHAPLGRRDAATRIAPRRGDDDLNPGLISPVGEFVDAAVLVPLIRRKSDLHVLLTRRTAHLNDHPGQIAFPGGRVEAWDASPEAAALREAEEEVGLTPRAVDIVGQLDTYLTRTGYRVTPIVGVMEPPGALRPDDFEVAEIFEVPLSFLRQPESRQMHSQQFQGRERFFYVFPYGAYYIWGATAGMLVNLVDVLEQPC</sequence>
<dbReference type="Pfam" id="PF00293">
    <property type="entry name" value="NUDIX"/>
    <property type="match status" value="1"/>
</dbReference>
<comment type="cofactor">
    <cofactor evidence="1">
        <name>Mn(2+)</name>
        <dbReference type="ChEBI" id="CHEBI:29035"/>
    </cofactor>
</comment>
<evidence type="ECO:0000256" key="2">
    <source>
        <dbReference type="ARBA" id="ARBA00001946"/>
    </source>
</evidence>
<dbReference type="PROSITE" id="PS51462">
    <property type="entry name" value="NUDIX"/>
    <property type="match status" value="1"/>
</dbReference>
<evidence type="ECO:0000313" key="9">
    <source>
        <dbReference type="Proteomes" id="UP000253941"/>
    </source>
</evidence>
<evidence type="ECO:0000256" key="5">
    <source>
        <dbReference type="ARBA" id="ARBA00022842"/>
    </source>
</evidence>